<feature type="region of interest" description="Disordered" evidence="1">
    <location>
        <begin position="389"/>
        <end position="477"/>
    </location>
</feature>
<dbReference type="Pfam" id="PF12763">
    <property type="entry name" value="EH"/>
    <property type="match status" value="1"/>
</dbReference>
<dbReference type="PROSITE" id="PS50031">
    <property type="entry name" value="EH"/>
    <property type="match status" value="1"/>
</dbReference>
<feature type="region of interest" description="Disordered" evidence="1">
    <location>
        <begin position="34"/>
        <end position="363"/>
    </location>
</feature>
<protein>
    <submittedName>
        <fullName evidence="3">Increased rDNA silencing protein</fullName>
    </submittedName>
</protein>
<organism evidence="3 4">
    <name type="scientific">Elasticomyces elasticus</name>
    <dbReference type="NCBI Taxonomy" id="574655"/>
    <lineage>
        <taxon>Eukaryota</taxon>
        <taxon>Fungi</taxon>
        <taxon>Dikarya</taxon>
        <taxon>Ascomycota</taxon>
        <taxon>Pezizomycotina</taxon>
        <taxon>Dothideomycetes</taxon>
        <taxon>Dothideomycetidae</taxon>
        <taxon>Mycosphaerellales</taxon>
        <taxon>Teratosphaeriaceae</taxon>
        <taxon>Elasticomyces</taxon>
    </lineage>
</organism>
<name>A0AAN7ZN99_9PEZI</name>
<feature type="compositionally biased region" description="Basic and acidic residues" evidence="1">
    <location>
        <begin position="467"/>
        <end position="477"/>
    </location>
</feature>
<comment type="caution">
    <text evidence="3">The sequence shown here is derived from an EMBL/GenBank/DDBJ whole genome shotgun (WGS) entry which is preliminary data.</text>
</comment>
<dbReference type="EMBL" id="JAVRQU010000009">
    <property type="protein sequence ID" value="KAK5698949.1"/>
    <property type="molecule type" value="Genomic_DNA"/>
</dbReference>
<proteinExistence type="predicted"/>
<accession>A0AAN7ZN99</accession>
<reference evidence="3" key="1">
    <citation type="submission" date="2023-08" db="EMBL/GenBank/DDBJ databases">
        <title>Black Yeasts Isolated from many extreme environments.</title>
        <authorList>
            <person name="Coleine C."/>
            <person name="Stajich J.E."/>
            <person name="Selbmann L."/>
        </authorList>
    </citation>
    <scope>NUCLEOTIDE SEQUENCE</scope>
    <source>
        <strain evidence="3">CCFEE 5810</strain>
    </source>
</reference>
<feature type="compositionally biased region" description="Polar residues" evidence="1">
    <location>
        <begin position="164"/>
        <end position="185"/>
    </location>
</feature>
<feature type="compositionally biased region" description="Low complexity" evidence="1">
    <location>
        <begin position="294"/>
        <end position="303"/>
    </location>
</feature>
<gene>
    <name evidence="3" type="primary">IRS4</name>
    <name evidence="3" type="ORF">LTR97_006598</name>
</gene>
<dbReference type="InterPro" id="IPR011992">
    <property type="entry name" value="EF-hand-dom_pair"/>
</dbReference>
<evidence type="ECO:0000313" key="3">
    <source>
        <dbReference type="EMBL" id="KAK5698949.1"/>
    </source>
</evidence>
<dbReference type="Gene3D" id="1.10.238.10">
    <property type="entry name" value="EF-hand"/>
    <property type="match status" value="1"/>
</dbReference>
<feature type="domain" description="EH" evidence="2">
    <location>
        <begin position="483"/>
        <end position="589"/>
    </location>
</feature>
<dbReference type="CDD" id="cd00052">
    <property type="entry name" value="EH"/>
    <property type="match status" value="1"/>
</dbReference>
<dbReference type="GO" id="GO:0005737">
    <property type="term" value="C:cytoplasm"/>
    <property type="evidence" value="ECO:0007669"/>
    <property type="project" value="TreeGrafter"/>
</dbReference>
<dbReference type="AlphaFoldDB" id="A0AAN7ZN99"/>
<feature type="region of interest" description="Disordered" evidence="1">
    <location>
        <begin position="1"/>
        <end position="21"/>
    </location>
</feature>
<evidence type="ECO:0000256" key="1">
    <source>
        <dbReference type="SAM" id="MobiDB-lite"/>
    </source>
</evidence>
<dbReference type="GO" id="GO:0016197">
    <property type="term" value="P:endosomal transport"/>
    <property type="evidence" value="ECO:0007669"/>
    <property type="project" value="TreeGrafter"/>
</dbReference>
<feature type="compositionally biased region" description="Polar residues" evidence="1">
    <location>
        <begin position="193"/>
        <end position="202"/>
    </location>
</feature>
<feature type="compositionally biased region" description="Low complexity" evidence="1">
    <location>
        <begin position="347"/>
        <end position="362"/>
    </location>
</feature>
<feature type="compositionally biased region" description="Polar residues" evidence="1">
    <location>
        <begin position="271"/>
        <end position="284"/>
    </location>
</feature>
<evidence type="ECO:0000259" key="2">
    <source>
        <dbReference type="PROSITE" id="PS50031"/>
    </source>
</evidence>
<dbReference type="PANTHER" id="PTHR11216">
    <property type="entry name" value="EH DOMAIN"/>
    <property type="match status" value="1"/>
</dbReference>
<evidence type="ECO:0000313" key="4">
    <source>
        <dbReference type="Proteomes" id="UP001310594"/>
    </source>
</evidence>
<dbReference type="GO" id="GO:0005886">
    <property type="term" value="C:plasma membrane"/>
    <property type="evidence" value="ECO:0007669"/>
    <property type="project" value="TreeGrafter"/>
</dbReference>
<dbReference type="InterPro" id="IPR000261">
    <property type="entry name" value="EH_dom"/>
</dbReference>
<dbReference type="Proteomes" id="UP001310594">
    <property type="component" value="Unassembled WGS sequence"/>
</dbReference>
<feature type="compositionally biased region" description="Polar residues" evidence="1">
    <location>
        <begin position="8"/>
        <end position="21"/>
    </location>
</feature>
<dbReference type="SUPFAM" id="SSF47473">
    <property type="entry name" value="EF-hand"/>
    <property type="match status" value="1"/>
</dbReference>
<sequence>MSGLPRTPSRTPSFASINTTGDSQHAALLGATKAFGKPAPKARAASHNYSGNNGALAAANWVSPKHGLTSSPGQPATPPSGRRNGNGNGNGHGNERTPTLEHTTTPNLAVPKRRERETSPSQQAAQLAAARSPDGNAVKTTTRPRADTAQKPYVAPKPRRLSDHYSNVKSQNPTDATHIPPTTSLVKLFEQKASVSSPSVQKRPSPVTVRPSHDLPMRSPKPVHTDGGITAVFQMELGGSKEAPKPASKALSPQPQHGIADRSSSDDDNYVSASEDTAPNSSPLTIRKRDSRPSSAASVASVSLTNTSSRRPRPSPSPLRHSSSFTQPLLIPKPPPSRNVTSPADMSSISSSQSTTRSIAAQYHMLHPRRMTPLNTGDDLANAIVASSLASARAPSPRKMDPPPPIPSRSHKHHKLGFSRTPSPTKHAGMRHTLRKEESEDSGTEDENHPYGKHKKKRIVRKHPNKHHEGDRKRWRDAVTERERKRYEGVWAANKGIHCSLTAEETQQRQRDLTMADQVSNIVARDIWSRSRLSEVVLESLWDLVDAEGVGRLGKEEFVVGMWLIDQRLKGRKLPPKVSDSVWQSVRGLQGIKIRKHMH</sequence>
<dbReference type="GO" id="GO:0006897">
    <property type="term" value="P:endocytosis"/>
    <property type="evidence" value="ECO:0007669"/>
    <property type="project" value="TreeGrafter"/>
</dbReference>
<dbReference type="SMART" id="SM00027">
    <property type="entry name" value="EH"/>
    <property type="match status" value="1"/>
</dbReference>
<feature type="compositionally biased region" description="Basic residues" evidence="1">
    <location>
        <begin position="451"/>
        <end position="466"/>
    </location>
</feature>